<dbReference type="Gene3D" id="1.20.58.80">
    <property type="entry name" value="Phosphotransferase system, lactose/cellobiose-type IIA subunit"/>
    <property type="match status" value="1"/>
</dbReference>
<gene>
    <name evidence="3" type="ORF">An11g04390</name>
</gene>
<protein>
    <recommendedName>
        <fullName evidence="2">USP8 dimerisation domain-containing protein</fullName>
    </recommendedName>
</protein>
<evidence type="ECO:0000256" key="1">
    <source>
        <dbReference type="SAM" id="MobiDB-lite"/>
    </source>
</evidence>
<dbReference type="Pfam" id="PF08969">
    <property type="entry name" value="USP8_dimer"/>
    <property type="match status" value="1"/>
</dbReference>
<proteinExistence type="predicted"/>
<dbReference type="AlphaFoldDB" id="A0AAJ6QF01"/>
<dbReference type="GeneID" id="4984669"/>
<evidence type="ECO:0000313" key="3">
    <source>
        <dbReference type="RefSeq" id="XP_001394433.3"/>
    </source>
</evidence>
<evidence type="ECO:0000259" key="2">
    <source>
        <dbReference type="Pfam" id="PF08969"/>
    </source>
</evidence>
<organism evidence="3">
    <name type="scientific">Aspergillus niger</name>
    <dbReference type="NCBI Taxonomy" id="5061"/>
    <lineage>
        <taxon>Eukaryota</taxon>
        <taxon>Fungi</taxon>
        <taxon>Dikarya</taxon>
        <taxon>Ascomycota</taxon>
        <taxon>Pezizomycotina</taxon>
        <taxon>Eurotiomycetes</taxon>
        <taxon>Eurotiomycetidae</taxon>
        <taxon>Eurotiales</taxon>
        <taxon>Aspergillaceae</taxon>
        <taxon>Aspergillus</taxon>
        <taxon>Aspergillus subgen. Circumdati</taxon>
    </lineage>
</organism>
<dbReference type="KEGG" id="ang:An11g04390"/>
<reference evidence="3" key="2">
    <citation type="submission" date="2025-08" db="UniProtKB">
        <authorList>
            <consortium name="RefSeq"/>
        </authorList>
    </citation>
    <scope>IDENTIFICATION</scope>
</reference>
<sequence length="266" mass="28170">MAGGTNLPNAVGNDVAPPLVGRHESAGGPRHPGSCSGVIGSGVVPFSPRRGPALALFLACSFGSLSSGLQYPSISDPSLTRLPLAASPTKPSPRSCAEIRLHRCDIMSPDAAALPSPPDFAPWENVPRRPQSLGGMQPGGKSIAAGLGSYQANNSYGSPAGSQPARFPNIKDLQDEAAALDLNDNTSLSVLLERAQVAIDRARELANTDQLDRAYVHYLRASEITINIIPNHPDYRATASQRPGWYKRFGELMMVCRDPSKAHSVL</sequence>
<name>A0AAJ6QF01_ASPNG</name>
<dbReference type="InterPro" id="IPR015063">
    <property type="entry name" value="USP8_dimer"/>
</dbReference>
<accession>A0AAJ6QF01</accession>
<dbReference type="RefSeq" id="XP_001394433.3">
    <property type="nucleotide sequence ID" value="XM_001394396.3"/>
</dbReference>
<feature type="region of interest" description="Disordered" evidence="1">
    <location>
        <begin position="1"/>
        <end position="33"/>
    </location>
</feature>
<feature type="domain" description="USP8 dimerisation" evidence="2">
    <location>
        <begin position="169"/>
        <end position="239"/>
    </location>
</feature>
<reference evidence="3" key="1">
    <citation type="submission" date="2025-02" db="EMBL/GenBank/DDBJ databases">
        <authorList>
            <consortium name="NCBI Genome Project"/>
        </authorList>
    </citation>
    <scope>NUCLEOTIDE SEQUENCE</scope>
</reference>